<evidence type="ECO:0000256" key="4">
    <source>
        <dbReference type="ARBA" id="ARBA00038858"/>
    </source>
</evidence>
<proteinExistence type="inferred from homology"/>
<evidence type="ECO:0000259" key="6">
    <source>
        <dbReference type="Pfam" id="PF02350"/>
    </source>
</evidence>
<reference evidence="7 8" key="1">
    <citation type="journal article" date="2013" name="Genome Announc.">
        <title>Draft Genome Sequence of Strain JLT2015T, Belonging to the Family Sphingomonadaceae of the Alphaproteobacteria.</title>
        <authorList>
            <person name="Tang K."/>
            <person name="Liu K."/>
            <person name="Li S."/>
            <person name="Jiao N."/>
        </authorList>
    </citation>
    <scope>NUCLEOTIDE SEQUENCE [LARGE SCALE GENOMIC DNA]</scope>
    <source>
        <strain evidence="7 8">JLT2015</strain>
    </source>
</reference>
<dbReference type="Pfam" id="PF02350">
    <property type="entry name" value="Epimerase_2"/>
    <property type="match status" value="1"/>
</dbReference>
<dbReference type="Proteomes" id="UP000011717">
    <property type="component" value="Unassembled WGS sequence"/>
</dbReference>
<dbReference type="EC" id="5.1.3.14" evidence="4"/>
<dbReference type="EMBL" id="AMRV01000005">
    <property type="protein sequence ID" value="EMD82878.1"/>
    <property type="molecule type" value="Genomic_DNA"/>
</dbReference>
<dbReference type="InterPro" id="IPR003331">
    <property type="entry name" value="UDP_GlcNAc_Epimerase_2_dom"/>
</dbReference>
<dbReference type="GO" id="GO:0008761">
    <property type="term" value="F:UDP-N-acetylglucosamine 2-epimerase activity"/>
    <property type="evidence" value="ECO:0007669"/>
    <property type="project" value="UniProtKB-EC"/>
</dbReference>
<dbReference type="InterPro" id="IPR029767">
    <property type="entry name" value="WecB-like"/>
</dbReference>
<dbReference type="SUPFAM" id="SSF53756">
    <property type="entry name" value="UDP-Glycosyltransferase/glycogen phosphorylase"/>
    <property type="match status" value="1"/>
</dbReference>
<dbReference type="PANTHER" id="PTHR43174">
    <property type="entry name" value="UDP-N-ACETYLGLUCOSAMINE 2-EPIMERASE"/>
    <property type="match status" value="1"/>
</dbReference>
<dbReference type="Gene3D" id="3.40.50.2000">
    <property type="entry name" value="Glycogen Phosphorylase B"/>
    <property type="match status" value="2"/>
</dbReference>
<comment type="caution">
    <text evidence="7">The sequence shown here is derived from an EMBL/GenBank/DDBJ whole genome shotgun (WGS) entry which is preliminary data.</text>
</comment>
<keyword evidence="1 5" id="KW-0413">Isomerase</keyword>
<dbReference type="PATRIC" id="fig|1234595.3.peg.1920"/>
<accession>M2U4I6</accession>
<protein>
    <recommendedName>
        <fullName evidence="4">UDP-N-acetylglucosamine 2-epimerase (non-hydrolyzing)</fullName>
        <ecNumber evidence="4">5.1.3.14</ecNumber>
    </recommendedName>
</protein>
<dbReference type="OrthoDB" id="9803238at2"/>
<sequence length="344" mass="36681">MSCLFIVGTRPEAIKLAPVIAALDRCGGKAQICTTGQHRDLLPPILQEYGLEADHHAGGDNDYPLAALQTVIRQAQPAALVVQGDTRSAFLGAVAARLESVPLAHVEAGLRSGSALDPFPEEIFRIGIGRLADLHFAPTAAAREHLLTAGAAVGSVHVTGNPVYDAALSILQVEPRIAVPTRSILMTVHRAENGGARLQQIYAAASDLARAGRRVIYIRHPRITDADISGLVGVPGLAVLPPQRHRDFLRLMTAADLVLTDSGGVHEEAAYLRRPSLILRDRTERPELLVPGFSELVGAETARIVTRARTLLGASSPLAEEPLRDGRAGERIAAILAENFSICR</sequence>
<feature type="domain" description="UDP-N-acetylglucosamine 2-epimerase" evidence="6">
    <location>
        <begin position="29"/>
        <end position="336"/>
    </location>
</feature>
<evidence type="ECO:0000256" key="2">
    <source>
        <dbReference type="ARBA" id="ARBA00036080"/>
    </source>
</evidence>
<dbReference type="PANTHER" id="PTHR43174:SF2">
    <property type="entry name" value="UDP-N-ACETYLGLUCOSAMINE 2-EPIMERASE"/>
    <property type="match status" value="1"/>
</dbReference>
<dbReference type="RefSeq" id="WP_008602277.1">
    <property type="nucleotide sequence ID" value="NZ_AMRV01000005.1"/>
</dbReference>
<gene>
    <name evidence="7" type="ORF">C725_1918</name>
</gene>
<evidence type="ECO:0000256" key="3">
    <source>
        <dbReference type="ARBA" id="ARBA00038209"/>
    </source>
</evidence>
<evidence type="ECO:0000256" key="5">
    <source>
        <dbReference type="RuleBase" id="RU003513"/>
    </source>
</evidence>
<dbReference type="NCBIfam" id="TIGR00236">
    <property type="entry name" value="wecB"/>
    <property type="match status" value="1"/>
</dbReference>
<dbReference type="CDD" id="cd03786">
    <property type="entry name" value="GTB_UDP-GlcNAc_2-Epimerase"/>
    <property type="match status" value="1"/>
</dbReference>
<evidence type="ECO:0000313" key="7">
    <source>
        <dbReference type="EMBL" id="EMD82878.1"/>
    </source>
</evidence>
<comment type="catalytic activity">
    <reaction evidence="2">
        <text>UDP-N-acetyl-alpha-D-glucosamine = UDP-N-acetyl-alpha-D-mannosamine</text>
        <dbReference type="Rhea" id="RHEA:17213"/>
        <dbReference type="ChEBI" id="CHEBI:57705"/>
        <dbReference type="ChEBI" id="CHEBI:68623"/>
        <dbReference type="EC" id="5.1.3.14"/>
    </reaction>
</comment>
<keyword evidence="8" id="KW-1185">Reference proteome</keyword>
<organism evidence="7 8">
    <name type="scientific">Pacificimonas flava</name>
    <dbReference type="NCBI Taxonomy" id="1234595"/>
    <lineage>
        <taxon>Bacteria</taxon>
        <taxon>Pseudomonadati</taxon>
        <taxon>Pseudomonadota</taxon>
        <taxon>Alphaproteobacteria</taxon>
        <taxon>Sphingomonadales</taxon>
        <taxon>Sphingosinicellaceae</taxon>
        <taxon>Pacificimonas</taxon>
    </lineage>
</organism>
<evidence type="ECO:0000313" key="8">
    <source>
        <dbReference type="Proteomes" id="UP000011717"/>
    </source>
</evidence>
<name>M2U4I6_9SPHN</name>
<dbReference type="AlphaFoldDB" id="M2U4I6"/>
<evidence type="ECO:0000256" key="1">
    <source>
        <dbReference type="ARBA" id="ARBA00023235"/>
    </source>
</evidence>
<comment type="similarity">
    <text evidence="3 5">Belongs to the UDP-N-acetylglucosamine 2-epimerase family.</text>
</comment>